<dbReference type="OrthoDB" id="48232at2759"/>
<evidence type="ECO:0000256" key="8">
    <source>
        <dbReference type="SAM" id="Phobius"/>
    </source>
</evidence>
<gene>
    <name evidence="10" type="ORF">A3770_03p21220</name>
</gene>
<dbReference type="InterPro" id="IPR036739">
    <property type="entry name" value="SLC41_membr_dom_sf"/>
</dbReference>
<evidence type="ECO:0000313" key="10">
    <source>
        <dbReference type="EMBL" id="QDZ19604.1"/>
    </source>
</evidence>
<organism evidence="10 11">
    <name type="scientific">Chloropicon primus</name>
    <dbReference type="NCBI Taxonomy" id="1764295"/>
    <lineage>
        <taxon>Eukaryota</taxon>
        <taxon>Viridiplantae</taxon>
        <taxon>Chlorophyta</taxon>
        <taxon>Chloropicophyceae</taxon>
        <taxon>Chloropicales</taxon>
        <taxon>Chloropicaceae</taxon>
        <taxon>Chloropicon</taxon>
    </lineage>
</organism>
<evidence type="ECO:0000256" key="3">
    <source>
        <dbReference type="ARBA" id="ARBA00022448"/>
    </source>
</evidence>
<dbReference type="AlphaFoldDB" id="A0A5B8MHQ4"/>
<name>A0A5B8MHQ4_9CHLO</name>
<dbReference type="InterPro" id="IPR006667">
    <property type="entry name" value="SLC41_membr_dom"/>
</dbReference>
<feature type="transmembrane region" description="Helical" evidence="8">
    <location>
        <begin position="112"/>
        <end position="134"/>
    </location>
</feature>
<dbReference type="SUPFAM" id="SSF161093">
    <property type="entry name" value="MgtE membrane domain-like"/>
    <property type="match status" value="1"/>
</dbReference>
<keyword evidence="6 8" id="KW-1133">Transmembrane helix</keyword>
<keyword evidence="7 8" id="KW-0472">Membrane</keyword>
<feature type="transmembrane region" description="Helical" evidence="8">
    <location>
        <begin position="140"/>
        <end position="165"/>
    </location>
</feature>
<accession>A0A5B8MHQ4</accession>
<dbReference type="EMBL" id="CP031036">
    <property type="protein sequence ID" value="QDZ19604.1"/>
    <property type="molecule type" value="Genomic_DNA"/>
</dbReference>
<sequence>MTLYTELDEAGEAQAGKDKGKRSSYRDEDIESTIRSRMGWLIFFFFGLMMSTVVVEQFEELLRKQVALSYFVPLLIGHGGNSGSQSVTTIIRAISLGEITQKDYLLATAKEGLAGTLMGCMLGCGVFTFSFIYPGFEPKVALTVAVSLPIISLWANTLGVALPLLAQRLRLNPAVTAAPLMTTIVDATGLLIYFFIAKYVIGDM</sequence>
<dbReference type="PANTHER" id="PTHR41394:SF8">
    <property type="entry name" value="MAGNESIUM TRANSPORTER MGTE"/>
    <property type="match status" value="1"/>
</dbReference>
<dbReference type="Proteomes" id="UP000316726">
    <property type="component" value="Chromosome 3"/>
</dbReference>
<dbReference type="Pfam" id="PF01769">
    <property type="entry name" value="MgtE"/>
    <property type="match status" value="1"/>
</dbReference>
<evidence type="ECO:0000313" key="11">
    <source>
        <dbReference type="Proteomes" id="UP000316726"/>
    </source>
</evidence>
<comment type="subcellular location">
    <subcellularLocation>
        <location evidence="1">Membrane</location>
        <topology evidence="1">Multi-pass membrane protein</topology>
    </subcellularLocation>
</comment>
<comment type="similarity">
    <text evidence="2">Belongs to the SLC41A transporter family.</text>
</comment>
<reference evidence="10 11" key="1">
    <citation type="submission" date="2018-07" db="EMBL/GenBank/DDBJ databases">
        <title>The complete nuclear genome of the prasinophyte Chloropicon primus (CCMP1205).</title>
        <authorList>
            <person name="Pombert J.-F."/>
            <person name="Otis C."/>
            <person name="Turmel M."/>
            <person name="Lemieux C."/>
        </authorList>
    </citation>
    <scope>NUCLEOTIDE SEQUENCE [LARGE SCALE GENOMIC DNA]</scope>
    <source>
        <strain evidence="10 11">CCMP1205</strain>
    </source>
</reference>
<evidence type="ECO:0000256" key="1">
    <source>
        <dbReference type="ARBA" id="ARBA00004141"/>
    </source>
</evidence>
<keyword evidence="5" id="KW-0460">Magnesium</keyword>
<dbReference type="GO" id="GO:0008324">
    <property type="term" value="F:monoatomic cation transmembrane transporter activity"/>
    <property type="evidence" value="ECO:0007669"/>
    <property type="project" value="InterPro"/>
</dbReference>
<evidence type="ECO:0000259" key="9">
    <source>
        <dbReference type="Pfam" id="PF01769"/>
    </source>
</evidence>
<dbReference type="STRING" id="1764295.A0A5B8MHQ4"/>
<proteinExistence type="inferred from homology"/>
<evidence type="ECO:0000256" key="4">
    <source>
        <dbReference type="ARBA" id="ARBA00022692"/>
    </source>
</evidence>
<evidence type="ECO:0000256" key="5">
    <source>
        <dbReference type="ARBA" id="ARBA00022842"/>
    </source>
</evidence>
<keyword evidence="11" id="KW-1185">Reference proteome</keyword>
<protein>
    <submittedName>
        <fullName evidence="10">Divalent cation transporter</fullName>
    </submittedName>
</protein>
<feature type="domain" description="SLC41A/MgtE integral membrane" evidence="9">
    <location>
        <begin position="72"/>
        <end position="196"/>
    </location>
</feature>
<feature type="transmembrane region" description="Helical" evidence="8">
    <location>
        <begin position="38"/>
        <end position="55"/>
    </location>
</feature>
<evidence type="ECO:0000256" key="6">
    <source>
        <dbReference type="ARBA" id="ARBA00022989"/>
    </source>
</evidence>
<evidence type="ECO:0000256" key="2">
    <source>
        <dbReference type="ARBA" id="ARBA00009749"/>
    </source>
</evidence>
<dbReference type="GO" id="GO:0016020">
    <property type="term" value="C:membrane"/>
    <property type="evidence" value="ECO:0007669"/>
    <property type="project" value="UniProtKB-SubCell"/>
</dbReference>
<dbReference type="Gene3D" id="1.10.357.20">
    <property type="entry name" value="SLC41 divalent cation transporters, integral membrane domain"/>
    <property type="match status" value="1"/>
</dbReference>
<keyword evidence="3" id="KW-0813">Transport</keyword>
<evidence type="ECO:0000256" key="7">
    <source>
        <dbReference type="ARBA" id="ARBA00023136"/>
    </source>
</evidence>
<feature type="transmembrane region" description="Helical" evidence="8">
    <location>
        <begin position="177"/>
        <end position="201"/>
    </location>
</feature>
<keyword evidence="4 8" id="KW-0812">Transmembrane</keyword>
<dbReference type="PANTHER" id="PTHR41394">
    <property type="entry name" value="MAGNESIUM TRANSPORTER MGTE"/>
    <property type="match status" value="1"/>
</dbReference>